<protein>
    <submittedName>
        <fullName evidence="1">Uncharacterized protein</fullName>
    </submittedName>
</protein>
<organism evidence="1 2">
    <name type="scientific">Candidatus Borkfalkia avicola</name>
    <dbReference type="NCBI Taxonomy" id="2838503"/>
    <lineage>
        <taxon>Bacteria</taxon>
        <taxon>Bacillati</taxon>
        <taxon>Bacillota</taxon>
        <taxon>Clostridia</taxon>
        <taxon>Christensenellales</taxon>
        <taxon>Christensenellaceae</taxon>
        <taxon>Candidatus Borkfalkia</taxon>
    </lineage>
</organism>
<gene>
    <name evidence="1" type="ORF">H9726_05815</name>
</gene>
<evidence type="ECO:0000313" key="1">
    <source>
        <dbReference type="EMBL" id="HIZ09986.1"/>
    </source>
</evidence>
<sequence length="102" mass="11445">MYSVICGKRDGYVFYFELKDGAEVSGGGFTDAGELVCSPACAQKELLLRALINKCINDFVPRVTTRGVWGTDLSRFGFVREGELFVSSWDRLKLPHDCERTE</sequence>
<accession>A0A9D2IIP1</accession>
<dbReference type="AlphaFoldDB" id="A0A9D2IIP1"/>
<dbReference type="EMBL" id="DXCF01000030">
    <property type="protein sequence ID" value="HIZ09986.1"/>
    <property type="molecule type" value="Genomic_DNA"/>
</dbReference>
<reference evidence="1" key="1">
    <citation type="journal article" date="2021" name="PeerJ">
        <title>Extensive microbial diversity within the chicken gut microbiome revealed by metagenomics and culture.</title>
        <authorList>
            <person name="Gilroy R."/>
            <person name="Ravi A."/>
            <person name="Getino M."/>
            <person name="Pursley I."/>
            <person name="Horton D.L."/>
            <person name="Alikhan N.F."/>
            <person name="Baker D."/>
            <person name="Gharbi K."/>
            <person name="Hall N."/>
            <person name="Watson M."/>
            <person name="Adriaenssens E.M."/>
            <person name="Foster-Nyarko E."/>
            <person name="Jarju S."/>
            <person name="Secka A."/>
            <person name="Antonio M."/>
            <person name="Oren A."/>
            <person name="Chaudhuri R.R."/>
            <person name="La Ragione R."/>
            <person name="Hildebrand F."/>
            <person name="Pallen M.J."/>
        </authorList>
    </citation>
    <scope>NUCLEOTIDE SEQUENCE</scope>
    <source>
        <strain evidence="1">CHK192-19661</strain>
    </source>
</reference>
<evidence type="ECO:0000313" key="2">
    <source>
        <dbReference type="Proteomes" id="UP000824025"/>
    </source>
</evidence>
<comment type="caution">
    <text evidence="1">The sequence shown here is derived from an EMBL/GenBank/DDBJ whole genome shotgun (WGS) entry which is preliminary data.</text>
</comment>
<proteinExistence type="predicted"/>
<reference evidence="1" key="2">
    <citation type="submission" date="2021-04" db="EMBL/GenBank/DDBJ databases">
        <authorList>
            <person name="Gilroy R."/>
        </authorList>
    </citation>
    <scope>NUCLEOTIDE SEQUENCE</scope>
    <source>
        <strain evidence="1">CHK192-19661</strain>
    </source>
</reference>
<dbReference type="Proteomes" id="UP000824025">
    <property type="component" value="Unassembled WGS sequence"/>
</dbReference>
<name>A0A9D2IIP1_9FIRM</name>